<feature type="domain" description="DUF7029" evidence="1">
    <location>
        <begin position="8"/>
        <end position="104"/>
    </location>
</feature>
<sequence>MQLTHLCPAVVLERSHFVTAVTCNAASNSISVTFSDDLAFRTAFDDWSKHRAGFLLISYVPGCGLGTDSLERSFHLISRIVGSEKDLRIVGQAKTIPIHHTIHRDQEIRVHAATYAVE</sequence>
<dbReference type="InterPro" id="IPR054293">
    <property type="entry name" value="DUF7029"/>
</dbReference>
<evidence type="ECO:0000259" key="1">
    <source>
        <dbReference type="Pfam" id="PF22974"/>
    </source>
</evidence>
<evidence type="ECO:0000313" key="3">
    <source>
        <dbReference type="Proteomes" id="UP001221757"/>
    </source>
</evidence>
<evidence type="ECO:0000313" key="2">
    <source>
        <dbReference type="EMBL" id="KAJ7634010.1"/>
    </source>
</evidence>
<dbReference type="Pfam" id="PF22974">
    <property type="entry name" value="DUF7029"/>
    <property type="match status" value="1"/>
</dbReference>
<dbReference type="AlphaFoldDB" id="A0AAD7BY89"/>
<organism evidence="2 3">
    <name type="scientific">Mycena rosella</name>
    <name type="common">Pink bonnet</name>
    <name type="synonym">Agaricus rosellus</name>
    <dbReference type="NCBI Taxonomy" id="1033263"/>
    <lineage>
        <taxon>Eukaryota</taxon>
        <taxon>Fungi</taxon>
        <taxon>Dikarya</taxon>
        <taxon>Basidiomycota</taxon>
        <taxon>Agaricomycotina</taxon>
        <taxon>Agaricomycetes</taxon>
        <taxon>Agaricomycetidae</taxon>
        <taxon>Agaricales</taxon>
        <taxon>Marasmiineae</taxon>
        <taxon>Mycenaceae</taxon>
        <taxon>Mycena</taxon>
    </lineage>
</organism>
<proteinExistence type="predicted"/>
<dbReference type="Proteomes" id="UP001221757">
    <property type="component" value="Unassembled WGS sequence"/>
</dbReference>
<protein>
    <recommendedName>
        <fullName evidence="1">DUF7029 domain-containing protein</fullName>
    </recommendedName>
</protein>
<reference evidence="2" key="1">
    <citation type="submission" date="2023-03" db="EMBL/GenBank/DDBJ databases">
        <title>Massive genome expansion in bonnet fungi (Mycena s.s.) driven by repeated elements and novel gene families across ecological guilds.</title>
        <authorList>
            <consortium name="Lawrence Berkeley National Laboratory"/>
            <person name="Harder C.B."/>
            <person name="Miyauchi S."/>
            <person name="Viragh M."/>
            <person name="Kuo A."/>
            <person name="Thoen E."/>
            <person name="Andreopoulos B."/>
            <person name="Lu D."/>
            <person name="Skrede I."/>
            <person name="Drula E."/>
            <person name="Henrissat B."/>
            <person name="Morin E."/>
            <person name="Kohler A."/>
            <person name="Barry K."/>
            <person name="LaButti K."/>
            <person name="Morin E."/>
            <person name="Salamov A."/>
            <person name="Lipzen A."/>
            <person name="Mereny Z."/>
            <person name="Hegedus B."/>
            <person name="Baldrian P."/>
            <person name="Stursova M."/>
            <person name="Weitz H."/>
            <person name="Taylor A."/>
            <person name="Grigoriev I.V."/>
            <person name="Nagy L.G."/>
            <person name="Martin F."/>
            <person name="Kauserud H."/>
        </authorList>
    </citation>
    <scope>NUCLEOTIDE SEQUENCE</scope>
    <source>
        <strain evidence="2">CBHHK067</strain>
    </source>
</reference>
<keyword evidence="3" id="KW-1185">Reference proteome</keyword>
<accession>A0AAD7BY89</accession>
<feature type="non-terminal residue" evidence="2">
    <location>
        <position position="118"/>
    </location>
</feature>
<comment type="caution">
    <text evidence="2">The sequence shown here is derived from an EMBL/GenBank/DDBJ whole genome shotgun (WGS) entry which is preliminary data.</text>
</comment>
<dbReference type="EMBL" id="JARKIE010000478">
    <property type="protein sequence ID" value="KAJ7634010.1"/>
    <property type="molecule type" value="Genomic_DNA"/>
</dbReference>
<name>A0AAD7BY89_MYCRO</name>
<gene>
    <name evidence="2" type="ORF">B0H17DRAFT_961554</name>
</gene>